<dbReference type="GO" id="GO:0016301">
    <property type="term" value="F:kinase activity"/>
    <property type="evidence" value="ECO:0007669"/>
    <property type="project" value="UniProtKB-KW"/>
</dbReference>
<dbReference type="Pfam" id="PF00485">
    <property type="entry name" value="PRK"/>
    <property type="match status" value="1"/>
</dbReference>
<name>A0A162NHU7_COLIC</name>
<reference evidence="1 2" key="1">
    <citation type="submission" date="2015-06" db="EMBL/GenBank/DDBJ databases">
        <title>Survival trade-offs in plant roots during colonization by closely related pathogenic and mutualistic fungi.</title>
        <authorList>
            <person name="Hacquard S."/>
            <person name="Kracher B."/>
            <person name="Hiruma K."/>
            <person name="Weinman A."/>
            <person name="Muench P."/>
            <person name="Garrido Oter R."/>
            <person name="Ver Loren van Themaat E."/>
            <person name="Dallerey J.-F."/>
            <person name="Damm U."/>
            <person name="Henrissat B."/>
            <person name="Lespinet O."/>
            <person name="Thon M."/>
            <person name="Kemen E."/>
            <person name="McHardy A.C."/>
            <person name="Schulze-Lefert P."/>
            <person name="O'Connell R.J."/>
        </authorList>
    </citation>
    <scope>NUCLEOTIDE SEQUENCE [LARGE SCALE GENOMIC DNA]</scope>
    <source>
        <strain evidence="1 2">MAFF 238704</strain>
    </source>
</reference>
<proteinExistence type="predicted"/>
<organism evidence="1 2">
    <name type="scientific">Colletotrichum incanum</name>
    <name type="common">Soybean anthracnose fungus</name>
    <dbReference type="NCBI Taxonomy" id="1573173"/>
    <lineage>
        <taxon>Eukaryota</taxon>
        <taxon>Fungi</taxon>
        <taxon>Dikarya</taxon>
        <taxon>Ascomycota</taxon>
        <taxon>Pezizomycotina</taxon>
        <taxon>Sordariomycetes</taxon>
        <taxon>Hypocreomycetidae</taxon>
        <taxon>Glomerellales</taxon>
        <taxon>Glomerellaceae</taxon>
        <taxon>Colletotrichum</taxon>
        <taxon>Colletotrichum spaethianum species complex</taxon>
    </lineage>
</organism>
<keyword evidence="2" id="KW-1185">Reference proteome</keyword>
<dbReference type="InterPro" id="IPR006083">
    <property type="entry name" value="PRK/URK"/>
</dbReference>
<dbReference type="Proteomes" id="UP000076584">
    <property type="component" value="Unassembled WGS sequence"/>
</dbReference>
<dbReference type="GO" id="GO:0005524">
    <property type="term" value="F:ATP binding"/>
    <property type="evidence" value="ECO:0007669"/>
    <property type="project" value="InterPro"/>
</dbReference>
<evidence type="ECO:0000313" key="2">
    <source>
        <dbReference type="Proteomes" id="UP000076584"/>
    </source>
</evidence>
<comment type="caution">
    <text evidence="1">The sequence shown here is derived from an EMBL/GenBank/DDBJ whole genome shotgun (WGS) entry which is preliminary data.</text>
</comment>
<keyword evidence="1" id="KW-0808">Transferase</keyword>
<evidence type="ECO:0000313" key="1">
    <source>
        <dbReference type="EMBL" id="KZL85954.1"/>
    </source>
</evidence>
<accession>A0A162NHU7</accession>
<dbReference type="OrthoDB" id="6362633at2759"/>
<keyword evidence="1" id="KW-0418">Kinase</keyword>
<dbReference type="Gene3D" id="3.40.50.300">
    <property type="entry name" value="P-loop containing nucleotide triphosphate hydrolases"/>
    <property type="match status" value="2"/>
</dbReference>
<gene>
    <name evidence="1" type="ORF">CI238_06199</name>
</gene>
<sequence length="232" mass="25830">MSEDLTKTTAKLRERVNCLLAEQRLNCPSRRVLIAVAGVPGSGKSTITAALIEDLKRHDIENVAILPMDGFHHSRATLSSFSDPDLALRRRGAPFTFDAAGFLNLVHQLRTTPIPQREEPHSVIRAPSFDHAAKDPLPGAITISSRTEVVIIEGNYTLLNQEPWSGIADLVDDRWFVDISLEKARERLAARHLQAGIEKTLELALLRTNENDIPNGIHIRSNLIEPTIRIFN</sequence>
<dbReference type="STRING" id="1573173.A0A162NHU7"/>
<dbReference type="InterPro" id="IPR027417">
    <property type="entry name" value="P-loop_NTPase"/>
</dbReference>
<dbReference type="SUPFAM" id="SSF52540">
    <property type="entry name" value="P-loop containing nucleoside triphosphate hydrolases"/>
    <property type="match status" value="1"/>
</dbReference>
<dbReference type="EMBL" id="LFIW01000552">
    <property type="protein sequence ID" value="KZL85954.1"/>
    <property type="molecule type" value="Genomic_DNA"/>
</dbReference>
<protein>
    <submittedName>
        <fullName evidence="1">Nicotinamide riboside kinase</fullName>
    </submittedName>
</protein>
<dbReference type="PANTHER" id="PTHR10285">
    <property type="entry name" value="URIDINE KINASE"/>
    <property type="match status" value="1"/>
</dbReference>
<dbReference type="AlphaFoldDB" id="A0A162NHU7"/>